<gene>
    <name evidence="2" type="ORF">SPMU_29610</name>
</gene>
<accession>A0A245ZG49</accession>
<feature type="region of interest" description="Disordered" evidence="1">
    <location>
        <begin position="324"/>
        <end position="355"/>
    </location>
</feature>
<feature type="compositionally biased region" description="Polar residues" evidence="1">
    <location>
        <begin position="346"/>
        <end position="355"/>
    </location>
</feature>
<protein>
    <submittedName>
        <fullName evidence="2">Uncharacterized protein</fullName>
    </submittedName>
</protein>
<dbReference type="InterPro" id="IPR024572">
    <property type="entry name" value="RcnB"/>
</dbReference>
<dbReference type="Proteomes" id="UP000197783">
    <property type="component" value="Unassembled WGS sequence"/>
</dbReference>
<comment type="caution">
    <text evidence="2">The sequence shown here is derived from an EMBL/GenBank/DDBJ whole genome shotgun (WGS) entry which is preliminary data.</text>
</comment>
<proteinExistence type="predicted"/>
<keyword evidence="3" id="KW-1185">Reference proteome</keyword>
<name>A0A245ZG49_9SPHN</name>
<feature type="compositionally biased region" description="Pro residues" evidence="1">
    <location>
        <begin position="241"/>
        <end position="254"/>
    </location>
</feature>
<evidence type="ECO:0000313" key="3">
    <source>
        <dbReference type="Proteomes" id="UP000197783"/>
    </source>
</evidence>
<sequence length="355" mass="36745">MRAHTTAAMLVLGLTAAAASGRERPVLRTGPGNTAQAAGTELASAGPVGTARVASSRGDLKTPRWGGRVQGRWWAGSRAPGGWGAYQRPLRGTMLPSYWAAPQWRVDDWSGFDLPPPPNGFAWSRYYDDAVLVDGRGAVHDTIGGVDWDQFDAEGVDYAYREDWDGDGGRAYVSAPPGAPYAVPGRDRAAVDTARAGEPGASTTMVARGAPEASGTSRQVVTASSSARDDRRAAPMAPGAGYPPAPPRGAPYPPAVATRAAAPAPVLAPSRSVAAPAPVVTRANGVTVITTSSAGAPGGYYSNGYYYPAPPIITVTVNGQPVVTAPPSETWDDEVTYTPESGGRGRTTTVRSATR</sequence>
<feature type="region of interest" description="Disordered" evidence="1">
    <location>
        <begin position="196"/>
        <end position="254"/>
    </location>
</feature>
<evidence type="ECO:0000313" key="2">
    <source>
        <dbReference type="EMBL" id="OWK28698.1"/>
    </source>
</evidence>
<dbReference type="OrthoDB" id="9808839at2"/>
<dbReference type="Pfam" id="PF11776">
    <property type="entry name" value="RcnB"/>
    <property type="match status" value="1"/>
</dbReference>
<organism evidence="2 3">
    <name type="scientific">Sphingomonas mucosissima</name>
    <dbReference type="NCBI Taxonomy" id="370959"/>
    <lineage>
        <taxon>Bacteria</taxon>
        <taxon>Pseudomonadati</taxon>
        <taxon>Pseudomonadota</taxon>
        <taxon>Alphaproteobacteria</taxon>
        <taxon>Sphingomonadales</taxon>
        <taxon>Sphingomonadaceae</taxon>
        <taxon>Sphingomonas</taxon>
    </lineage>
</organism>
<reference evidence="2 3" key="1">
    <citation type="submission" date="2017-03" db="EMBL/GenBank/DDBJ databases">
        <title>Genome sequence of Sphingomonas mucosissima DSM 17494.</title>
        <authorList>
            <person name="Poehlein A."/>
            <person name="Wuebbeler J.H."/>
            <person name="Steinbuechel A."/>
            <person name="Daniel R."/>
        </authorList>
    </citation>
    <scope>NUCLEOTIDE SEQUENCE [LARGE SCALE GENOMIC DNA]</scope>
    <source>
        <strain evidence="2 3">DSM 17494</strain>
    </source>
</reference>
<dbReference type="RefSeq" id="WP_088334674.1">
    <property type="nucleotide sequence ID" value="NZ_NBBJ01000005.1"/>
</dbReference>
<dbReference type="Gene3D" id="3.10.450.160">
    <property type="entry name" value="inner membrane protein cigr"/>
    <property type="match status" value="1"/>
</dbReference>
<evidence type="ECO:0000256" key="1">
    <source>
        <dbReference type="SAM" id="MobiDB-lite"/>
    </source>
</evidence>
<dbReference type="EMBL" id="NBBJ01000005">
    <property type="protein sequence ID" value="OWK28698.1"/>
    <property type="molecule type" value="Genomic_DNA"/>
</dbReference>
<dbReference type="AlphaFoldDB" id="A0A245ZG49"/>